<name>A0AA41VBP2_PAPNU</name>
<dbReference type="Pfam" id="PF01535">
    <property type="entry name" value="PPR"/>
    <property type="match status" value="3"/>
</dbReference>
<dbReference type="EMBL" id="JAJJMA010148876">
    <property type="protein sequence ID" value="MCL7034713.1"/>
    <property type="molecule type" value="Genomic_DNA"/>
</dbReference>
<feature type="repeat" description="PPR" evidence="2">
    <location>
        <begin position="140"/>
        <end position="174"/>
    </location>
</feature>
<dbReference type="NCBIfam" id="TIGR00756">
    <property type="entry name" value="PPR"/>
    <property type="match status" value="7"/>
</dbReference>
<keyword evidence="4" id="KW-1185">Reference proteome</keyword>
<evidence type="ECO:0000256" key="1">
    <source>
        <dbReference type="ARBA" id="ARBA00022737"/>
    </source>
</evidence>
<feature type="repeat" description="PPR" evidence="2">
    <location>
        <begin position="244"/>
        <end position="278"/>
    </location>
</feature>
<evidence type="ECO:0000313" key="3">
    <source>
        <dbReference type="EMBL" id="MCL7034713.1"/>
    </source>
</evidence>
<evidence type="ECO:0000256" key="2">
    <source>
        <dbReference type="PROSITE-ProRule" id="PRU00708"/>
    </source>
</evidence>
<feature type="repeat" description="PPR" evidence="2">
    <location>
        <begin position="314"/>
        <end position="348"/>
    </location>
</feature>
<evidence type="ECO:0000313" key="4">
    <source>
        <dbReference type="Proteomes" id="UP001177140"/>
    </source>
</evidence>
<dbReference type="AlphaFoldDB" id="A0AA41VBP2"/>
<evidence type="ECO:0008006" key="5">
    <source>
        <dbReference type="Google" id="ProtNLM"/>
    </source>
</evidence>
<feature type="repeat" description="PPR" evidence="2">
    <location>
        <begin position="279"/>
        <end position="313"/>
    </location>
</feature>
<dbReference type="InterPro" id="IPR002885">
    <property type="entry name" value="PPR_rpt"/>
</dbReference>
<organism evidence="3 4">
    <name type="scientific">Papaver nudicaule</name>
    <name type="common">Iceland poppy</name>
    <dbReference type="NCBI Taxonomy" id="74823"/>
    <lineage>
        <taxon>Eukaryota</taxon>
        <taxon>Viridiplantae</taxon>
        <taxon>Streptophyta</taxon>
        <taxon>Embryophyta</taxon>
        <taxon>Tracheophyta</taxon>
        <taxon>Spermatophyta</taxon>
        <taxon>Magnoliopsida</taxon>
        <taxon>Ranunculales</taxon>
        <taxon>Papaveraceae</taxon>
        <taxon>Papaveroideae</taxon>
        <taxon>Papaver</taxon>
    </lineage>
</organism>
<dbReference type="PROSITE" id="PS51375">
    <property type="entry name" value="PPR"/>
    <property type="match status" value="7"/>
</dbReference>
<dbReference type="PANTHER" id="PTHR47937">
    <property type="entry name" value="PLASTID TRANSCRIPTIONALLY ACTIVE CHROMOSOME 2-LIKE PROTEIN"/>
    <property type="match status" value="1"/>
</dbReference>
<dbReference type="Pfam" id="PF13041">
    <property type="entry name" value="PPR_2"/>
    <property type="match status" value="3"/>
</dbReference>
<dbReference type="Proteomes" id="UP001177140">
    <property type="component" value="Unassembled WGS sequence"/>
</dbReference>
<feature type="repeat" description="PPR" evidence="2">
    <location>
        <begin position="349"/>
        <end position="383"/>
    </location>
</feature>
<sequence length="496" mass="57049">MSLLLFKQLSSKRRRNSHFLLLQHSFYHSKSPINPPQPQPLQESVIANLILRNSTETTLTQTLENSSISWSPDLVNRVLKRLWNDGPKALTFFQSLENHQTYKHSSSSYDHAIDIAGRLKDYRTLWALVARMRTQRIGPTPKTFAIITERYVSAGKPDKAVKIFLSMHEYGCPQDLHSFNTVLDILCKSNRIEMAYHFFKVFRFKFRADVISYNIIANGWCLIKKTAKALEVLKEMVERGLKPSLSTYNVLLKGYFRAGQIKQAWDFFKEIKRRGCEIDVVTYTTVIHGFGIVGEIGKARKVFDEMIKRGCLPTVETYNAFIQVLCKKDNVENAIVIFDEMVSKGYVPNQMTYNVVIRGLCHAGEMDRAMEYMGRMKEDECEPNVQTFNVVIRYYCDTGELEKALEVFHKMDGGAYLPNVDTYNVLIGAMFVRKKPDDMVIAGRLLMEMVGKGFMPRRFTFNRVLNGLTVIGNHELAREILRVQSNSGRLPRAFKI</sequence>
<gene>
    <name evidence="3" type="ORF">MKW94_014079</name>
</gene>
<dbReference type="Gene3D" id="1.25.40.10">
    <property type="entry name" value="Tetratricopeptide repeat domain"/>
    <property type="match status" value="4"/>
</dbReference>
<dbReference type="InterPro" id="IPR011990">
    <property type="entry name" value="TPR-like_helical_dom_sf"/>
</dbReference>
<dbReference type="PANTHER" id="PTHR47937:SF8">
    <property type="entry name" value="PENTATRICOPEPTIDE REPEAT DOMAIN CONTAINING PROTEIN-RELATED"/>
    <property type="match status" value="1"/>
</dbReference>
<reference evidence="3" key="1">
    <citation type="submission" date="2022-03" db="EMBL/GenBank/DDBJ databases">
        <title>A functionally conserved STORR gene fusion in Papaver species that diverged 16.8 million years ago.</title>
        <authorList>
            <person name="Catania T."/>
        </authorList>
    </citation>
    <scope>NUCLEOTIDE SEQUENCE</scope>
    <source>
        <strain evidence="3">S-191538</strain>
    </source>
</reference>
<feature type="repeat" description="PPR" evidence="2">
    <location>
        <begin position="209"/>
        <end position="243"/>
    </location>
</feature>
<feature type="repeat" description="PPR" evidence="2">
    <location>
        <begin position="384"/>
        <end position="418"/>
    </location>
</feature>
<proteinExistence type="predicted"/>
<comment type="caution">
    <text evidence="3">The sequence shown here is derived from an EMBL/GenBank/DDBJ whole genome shotgun (WGS) entry which is preliminary data.</text>
</comment>
<dbReference type="InterPro" id="IPR052308">
    <property type="entry name" value="PPR_domain-containing"/>
</dbReference>
<keyword evidence="1" id="KW-0677">Repeat</keyword>
<accession>A0AA41VBP2</accession>
<protein>
    <recommendedName>
        <fullName evidence="5">Pentatricopeptide repeat-containing protein</fullName>
    </recommendedName>
</protein>
<dbReference type="SUPFAM" id="SSF81901">
    <property type="entry name" value="HCP-like"/>
    <property type="match status" value="1"/>
</dbReference>